<keyword evidence="2 5" id="KW-0812">Transmembrane</keyword>
<dbReference type="GO" id="GO:0005886">
    <property type="term" value="C:plasma membrane"/>
    <property type="evidence" value="ECO:0007669"/>
    <property type="project" value="UniProtKB-SubCell"/>
</dbReference>
<dbReference type="eggNOG" id="COG5487">
    <property type="taxonomic scope" value="Bacteria"/>
</dbReference>
<reference evidence="7" key="2">
    <citation type="submission" date="2014-06" db="EMBL/GenBank/DDBJ databases">
        <authorList>
            <person name="Ju J."/>
            <person name="Zhang J."/>
        </authorList>
    </citation>
    <scope>NUCLEOTIDE SEQUENCE [LARGE SCALE GENOMIC DNA]</scope>
    <source>
        <strain evidence="7">DsW_057</strain>
    </source>
</reference>
<dbReference type="PATRIC" id="fig|178901.10.peg.1579"/>
<comment type="similarity">
    <text evidence="5">Belongs to the UPF0391 family.</text>
</comment>
<protein>
    <recommendedName>
        <fullName evidence="5">UPF0391 membrane protein Amal_01484</fullName>
    </recommendedName>
</protein>
<keyword evidence="3 5" id="KW-1133">Transmembrane helix</keyword>
<dbReference type="InterPro" id="IPR009760">
    <property type="entry name" value="DUF1328"/>
</dbReference>
<organism evidence="6 8">
    <name type="scientific">Acetobacter malorum</name>
    <dbReference type="NCBI Taxonomy" id="178901"/>
    <lineage>
        <taxon>Bacteria</taxon>
        <taxon>Pseudomonadati</taxon>
        <taxon>Pseudomonadota</taxon>
        <taxon>Alphaproteobacteria</taxon>
        <taxon>Acetobacterales</taxon>
        <taxon>Acetobacteraceae</taxon>
        <taxon>Acetobacter</taxon>
    </lineage>
</organism>
<evidence type="ECO:0000256" key="5">
    <source>
        <dbReference type="HAMAP-Rule" id="MF_01361"/>
    </source>
</evidence>
<dbReference type="NCBIfam" id="NF010229">
    <property type="entry name" value="PRK13682.1-4"/>
    <property type="match status" value="1"/>
</dbReference>
<keyword evidence="1 5" id="KW-1003">Cell membrane</keyword>
<name>A0A087PPM4_9PROT</name>
<feature type="transmembrane region" description="Helical" evidence="5">
    <location>
        <begin position="35"/>
        <end position="51"/>
    </location>
</feature>
<evidence type="ECO:0000313" key="7">
    <source>
        <dbReference type="EMBL" id="OUJ06748.1"/>
    </source>
</evidence>
<evidence type="ECO:0000313" key="9">
    <source>
        <dbReference type="Proteomes" id="UP000242683"/>
    </source>
</evidence>
<dbReference type="Pfam" id="PF07043">
    <property type="entry name" value="DUF1328"/>
    <property type="match status" value="1"/>
</dbReference>
<keyword evidence="4 5" id="KW-0472">Membrane</keyword>
<proteinExistence type="inferred from homology"/>
<dbReference type="STRING" id="178901.AmDm5_1630"/>
<dbReference type="Proteomes" id="UP000242683">
    <property type="component" value="Unassembled WGS sequence"/>
</dbReference>
<evidence type="ECO:0000256" key="2">
    <source>
        <dbReference type="ARBA" id="ARBA00022692"/>
    </source>
</evidence>
<evidence type="ECO:0000313" key="8">
    <source>
        <dbReference type="Proteomes" id="UP000077349"/>
    </source>
</evidence>
<accession>A0A087PPM4</accession>
<evidence type="ECO:0000313" key="6">
    <source>
        <dbReference type="EMBL" id="OAG77234.1"/>
    </source>
</evidence>
<evidence type="ECO:0000256" key="4">
    <source>
        <dbReference type="ARBA" id="ARBA00023136"/>
    </source>
</evidence>
<sequence>MAILRWVLTFLILALIASLFGFGGAASSFAGVAKILLFIFVVLLVVSFFFGRTPR</sequence>
<evidence type="ECO:0000256" key="1">
    <source>
        <dbReference type="ARBA" id="ARBA00022475"/>
    </source>
</evidence>
<dbReference type="AlphaFoldDB" id="A0A087PPM4"/>
<dbReference type="RefSeq" id="WP_043551274.1">
    <property type="nucleotide sequence ID" value="NZ_CALAZD010000020.1"/>
</dbReference>
<dbReference type="GeneID" id="32058389"/>
<dbReference type="EMBL" id="LVHD01000015">
    <property type="protein sequence ID" value="OAG77234.1"/>
    <property type="molecule type" value="Genomic_DNA"/>
</dbReference>
<reference evidence="6 8" key="3">
    <citation type="submission" date="2016-03" db="EMBL/GenBank/DDBJ databases">
        <title>Draft genome sequence of Acetobacter malorum CECT 7742, a strain isolated from strawberry vinegar.</title>
        <authorList>
            <person name="Sainz F."/>
            <person name="Mas A."/>
            <person name="Torija M.J."/>
        </authorList>
    </citation>
    <scope>NUCLEOTIDE SEQUENCE [LARGE SCALE GENOMIC DNA]</scope>
    <source>
        <strain evidence="6 8">CECT 7742</strain>
    </source>
</reference>
<gene>
    <name evidence="6" type="ORF">Amal_01484</name>
    <name evidence="7" type="ORF">HK23_13815</name>
</gene>
<comment type="caution">
    <text evidence="6">The sequence shown here is derived from an EMBL/GenBank/DDBJ whole genome shotgun (WGS) entry which is preliminary data.</text>
</comment>
<dbReference type="PIRSF" id="PIRSF036466">
    <property type="entry name" value="UCP036466"/>
    <property type="match status" value="1"/>
</dbReference>
<evidence type="ECO:0000256" key="3">
    <source>
        <dbReference type="ARBA" id="ARBA00022989"/>
    </source>
</evidence>
<dbReference type="EMBL" id="JOPG01000008">
    <property type="protein sequence ID" value="OUJ06748.1"/>
    <property type="molecule type" value="Genomic_DNA"/>
</dbReference>
<dbReference type="Proteomes" id="UP000077349">
    <property type="component" value="Unassembled WGS sequence"/>
</dbReference>
<comment type="subcellular location">
    <subcellularLocation>
        <location evidence="5">Cell membrane</location>
        <topology evidence="5">Single-pass membrane protein</topology>
    </subcellularLocation>
</comment>
<dbReference type="HAMAP" id="MF_01361">
    <property type="entry name" value="UPF0391"/>
    <property type="match status" value="1"/>
</dbReference>
<reference evidence="9" key="1">
    <citation type="submission" date="2014-06" db="EMBL/GenBank/DDBJ databases">
        <authorList>
            <person name="Winans N.J."/>
            <person name="Newell P.D."/>
            <person name="Douglas A.E."/>
        </authorList>
    </citation>
    <scope>NUCLEOTIDE SEQUENCE [LARGE SCALE GENOMIC DNA]</scope>
    <source>
        <strain evidence="9">DsW_057</strain>
    </source>
</reference>